<proteinExistence type="predicted"/>
<dbReference type="KEGG" id="chg:AXF12_08950"/>
<keyword evidence="4" id="KW-1185">Reference proteome</keyword>
<accession>A0AAX2H132</accession>
<keyword evidence="1" id="KW-0812">Transmembrane</keyword>
<evidence type="ECO:0000313" key="5">
    <source>
        <dbReference type="Proteomes" id="UP000215539"/>
    </source>
</evidence>
<name>A0AAX2H132_9FLAO</name>
<dbReference type="RefSeq" id="WP_066430411.1">
    <property type="nucleotide sequence ID" value="NZ_CP014227.1"/>
</dbReference>
<protein>
    <recommendedName>
        <fullName evidence="6">DUF304 domain-containing protein</fullName>
    </recommendedName>
</protein>
<reference evidence="3 5" key="2">
    <citation type="submission" date="2017-06" db="EMBL/GenBank/DDBJ databases">
        <authorList>
            <consortium name="Pathogen Informatics"/>
        </authorList>
    </citation>
    <scope>NUCLEOTIDE SEQUENCE [LARGE SCALE GENOMIC DNA]</scope>
    <source>
        <strain evidence="3 5">NCTC12947</strain>
    </source>
</reference>
<dbReference type="EMBL" id="CP014227">
    <property type="protein sequence ID" value="AMD85629.1"/>
    <property type="molecule type" value="Genomic_DNA"/>
</dbReference>
<dbReference type="Proteomes" id="UP000215539">
    <property type="component" value="Chromosome 1"/>
</dbReference>
<dbReference type="AlphaFoldDB" id="A0AAX2H132"/>
<evidence type="ECO:0000313" key="2">
    <source>
        <dbReference type="EMBL" id="AMD85629.1"/>
    </source>
</evidence>
<dbReference type="EMBL" id="LT906449">
    <property type="protein sequence ID" value="SNV16697.1"/>
    <property type="molecule type" value="Genomic_DNA"/>
</dbReference>
<reference evidence="2 4" key="1">
    <citation type="submission" date="2016-02" db="EMBL/GenBank/DDBJ databases">
        <authorList>
            <person name="Holder M.E."/>
            <person name="Ajami N.J."/>
            <person name="Petrosino J.F."/>
        </authorList>
    </citation>
    <scope>NUCLEOTIDE SEQUENCE [LARGE SCALE GENOMIC DNA]</scope>
    <source>
        <strain evidence="2 4">CCUG 32990</strain>
    </source>
</reference>
<organism evidence="3 5">
    <name type="scientific">Capnocytophaga haemolytica</name>
    <dbReference type="NCBI Taxonomy" id="45243"/>
    <lineage>
        <taxon>Bacteria</taxon>
        <taxon>Pseudomonadati</taxon>
        <taxon>Bacteroidota</taxon>
        <taxon>Flavobacteriia</taxon>
        <taxon>Flavobacteriales</taxon>
        <taxon>Flavobacteriaceae</taxon>
        <taxon>Capnocytophaga</taxon>
    </lineage>
</organism>
<evidence type="ECO:0000256" key="1">
    <source>
        <dbReference type="SAM" id="Phobius"/>
    </source>
</evidence>
<evidence type="ECO:0000313" key="4">
    <source>
        <dbReference type="Proteomes" id="UP000065822"/>
    </source>
</evidence>
<evidence type="ECO:0000313" key="3">
    <source>
        <dbReference type="EMBL" id="SNV16697.1"/>
    </source>
</evidence>
<evidence type="ECO:0008006" key="6">
    <source>
        <dbReference type="Google" id="ProtNLM"/>
    </source>
</evidence>
<feature type="transmembrane region" description="Helical" evidence="1">
    <location>
        <begin position="22"/>
        <end position="55"/>
    </location>
</feature>
<sequence length="146" mass="16976">MDYNYFTQEGTLYKAKIRNKSVFILIFSLLLFTVFSFYIQLWIAGVVMLSLAVFIYVADKQRKLEVDMQRREIRGKLAFGQPDFVIPIDTIKEFMLTSYKASVLVTATQISVSYSEDGQWKMLPIIQENKTVVVQSILEELKKIIQ</sequence>
<dbReference type="Proteomes" id="UP000065822">
    <property type="component" value="Chromosome"/>
</dbReference>
<keyword evidence="1" id="KW-0472">Membrane</keyword>
<gene>
    <name evidence="2" type="ORF">AXF12_08950</name>
    <name evidence="3" type="ORF">SAMEA44541418_02372</name>
</gene>
<keyword evidence="1" id="KW-1133">Transmembrane helix</keyword>